<dbReference type="GO" id="GO:0005829">
    <property type="term" value="C:cytosol"/>
    <property type="evidence" value="ECO:0007669"/>
    <property type="project" value="TreeGrafter"/>
</dbReference>
<dbReference type="AlphaFoldDB" id="A0A6J7P9B4"/>
<evidence type="ECO:0000256" key="2">
    <source>
        <dbReference type="ARBA" id="ARBA00022777"/>
    </source>
</evidence>
<protein>
    <submittedName>
        <fullName evidence="6">Unannotated protein</fullName>
    </submittedName>
</protein>
<keyword evidence="1" id="KW-0808">Transferase</keyword>
<reference evidence="6" key="1">
    <citation type="submission" date="2020-05" db="EMBL/GenBank/DDBJ databases">
        <authorList>
            <person name="Chiriac C."/>
            <person name="Salcher M."/>
            <person name="Ghai R."/>
            <person name="Kavagutti S V."/>
        </authorList>
    </citation>
    <scope>NUCLEOTIDE SEQUENCE</scope>
</reference>
<evidence type="ECO:0000313" key="6">
    <source>
        <dbReference type="EMBL" id="CAB4999763.1"/>
    </source>
</evidence>
<dbReference type="PANTHER" id="PTHR37419:SF8">
    <property type="entry name" value="TOXIN YJJJ"/>
    <property type="match status" value="1"/>
</dbReference>
<dbReference type="InterPro" id="IPR052028">
    <property type="entry name" value="HipA_Ser/Thr_kinase"/>
</dbReference>
<feature type="domain" description="HipA-like C-terminal" evidence="4">
    <location>
        <begin position="170"/>
        <end position="425"/>
    </location>
</feature>
<proteinExistence type="predicted"/>
<dbReference type="EMBL" id="CAFBOM010000281">
    <property type="protein sequence ID" value="CAB4999763.1"/>
    <property type="molecule type" value="Genomic_DNA"/>
</dbReference>
<evidence type="ECO:0000259" key="5">
    <source>
        <dbReference type="Pfam" id="PF13657"/>
    </source>
</evidence>
<evidence type="ECO:0000259" key="4">
    <source>
        <dbReference type="Pfam" id="PF07804"/>
    </source>
</evidence>
<feature type="domain" description="HipA N-terminal subdomain 1" evidence="5">
    <location>
        <begin position="10"/>
        <end position="122"/>
    </location>
</feature>
<dbReference type="GO" id="GO:0004674">
    <property type="term" value="F:protein serine/threonine kinase activity"/>
    <property type="evidence" value="ECO:0007669"/>
    <property type="project" value="TreeGrafter"/>
</dbReference>
<dbReference type="Pfam" id="PF07804">
    <property type="entry name" value="HipA_C"/>
    <property type="match status" value="1"/>
</dbReference>
<feature type="region of interest" description="Disordered" evidence="3">
    <location>
        <begin position="436"/>
        <end position="468"/>
    </location>
</feature>
<dbReference type="InterPro" id="IPR012893">
    <property type="entry name" value="HipA-like_C"/>
</dbReference>
<dbReference type="Pfam" id="PF13657">
    <property type="entry name" value="Couple_hipA"/>
    <property type="match status" value="1"/>
</dbReference>
<accession>A0A6J7P9B4</accession>
<gene>
    <name evidence="6" type="ORF">UFOPK3957_01504</name>
</gene>
<name>A0A6J7P9B4_9ZZZZ</name>
<organism evidence="6">
    <name type="scientific">freshwater metagenome</name>
    <dbReference type="NCBI Taxonomy" id="449393"/>
    <lineage>
        <taxon>unclassified sequences</taxon>
        <taxon>metagenomes</taxon>
        <taxon>ecological metagenomes</taxon>
    </lineage>
</organism>
<evidence type="ECO:0000256" key="3">
    <source>
        <dbReference type="SAM" id="MobiDB-lite"/>
    </source>
</evidence>
<dbReference type="PANTHER" id="PTHR37419">
    <property type="entry name" value="SERINE/THREONINE-PROTEIN KINASE TOXIN HIPA"/>
    <property type="match status" value="1"/>
</dbReference>
<sequence>MTYVPVRAVEVHAWGSLVGAVALDPATGFYAFEYSPEWRASGRELAPLHMPTTARRPVFEFPRLDPGTYHRLPALLADSLPDALGNALVTHWMRTNGVLDKDITPLDRLAYAGARAIGALEFVPPASVDAPVASAVELSDLVSAARATVAGRLDEVGSTDALLQLINVGSSPGGARAKALVAFDPETEEIRAGHGRAPEGFSQWLLKLDGTGARSMDGRVDTLGESAPYGRIEFAYALMAQAAGVRMTECRMLERDGRAHFMTRRFDRADDGARVHVSSLCAIDHLDFRRAGEFSYDQYLDVAARLGVPDEEVEQGFRRMVFNVIAVNRDDHTKNLAFILPRDGAWGLAPAFDVTHAYNSVGEWTQRHQMLVNGRSDNLSLADLVAVGERHKVPGVRTVVREVLRAVDHWEEFARTAGVPASDVARMRADMRDMEPAGVRSVLREGRVRRPLASEGPAPGGEETDEDN</sequence>
<dbReference type="InterPro" id="IPR017508">
    <property type="entry name" value="HipA_N1"/>
</dbReference>
<evidence type="ECO:0000256" key="1">
    <source>
        <dbReference type="ARBA" id="ARBA00022679"/>
    </source>
</evidence>
<keyword evidence="2" id="KW-0418">Kinase</keyword>